<dbReference type="InterPro" id="IPR027417">
    <property type="entry name" value="P-loop_NTPase"/>
</dbReference>
<evidence type="ECO:0000259" key="5">
    <source>
        <dbReference type="PROSITE" id="PS51193"/>
    </source>
</evidence>
<dbReference type="InterPro" id="IPR045028">
    <property type="entry name" value="DinG/Rad3-like"/>
</dbReference>
<evidence type="ECO:0000256" key="1">
    <source>
        <dbReference type="ARBA" id="ARBA00022741"/>
    </source>
</evidence>
<accession>A0ABU8HD20</accession>
<evidence type="ECO:0000313" key="7">
    <source>
        <dbReference type="Proteomes" id="UP001312865"/>
    </source>
</evidence>
<feature type="domain" description="Helicase ATP-binding" evidence="5">
    <location>
        <begin position="28"/>
        <end position="300"/>
    </location>
</feature>
<dbReference type="Gene3D" id="3.40.50.300">
    <property type="entry name" value="P-loop containing nucleotide triphosphate hydrolases"/>
    <property type="match status" value="2"/>
</dbReference>
<name>A0ABU8HD20_9BACI</name>
<dbReference type="GO" id="GO:0003678">
    <property type="term" value="F:DNA helicase activity"/>
    <property type="evidence" value="ECO:0007669"/>
    <property type="project" value="UniProtKB-EC"/>
</dbReference>
<keyword evidence="2 6" id="KW-0378">Hydrolase</keyword>
<dbReference type="EC" id="3.6.4.12" evidence="6"/>
<proteinExistence type="inferred from homology"/>
<dbReference type="PANTHER" id="PTHR11472:SF57">
    <property type="entry name" value="ATP-DEPENDENT HELICASE YPVA-RELATED"/>
    <property type="match status" value="1"/>
</dbReference>
<evidence type="ECO:0000256" key="2">
    <source>
        <dbReference type="ARBA" id="ARBA00022801"/>
    </source>
</evidence>
<dbReference type="InterPro" id="IPR006555">
    <property type="entry name" value="ATP-dep_Helicase_C"/>
</dbReference>
<keyword evidence="3" id="KW-0067">ATP-binding</keyword>
<evidence type="ECO:0000313" key="6">
    <source>
        <dbReference type="EMBL" id="MEI5907245.1"/>
    </source>
</evidence>
<dbReference type="PROSITE" id="PS51193">
    <property type="entry name" value="HELICASE_ATP_BIND_2"/>
    <property type="match status" value="1"/>
</dbReference>
<comment type="similarity">
    <text evidence="4">Belongs to the helicase family. DinG subfamily.</text>
</comment>
<dbReference type="Proteomes" id="UP001312865">
    <property type="component" value="Unassembled WGS sequence"/>
</dbReference>
<keyword evidence="1" id="KW-0547">Nucleotide-binding</keyword>
<evidence type="ECO:0000256" key="3">
    <source>
        <dbReference type="ARBA" id="ARBA00022840"/>
    </source>
</evidence>
<dbReference type="RefSeq" id="WP_336586681.1">
    <property type="nucleotide sequence ID" value="NZ_JBBAXC010000006.1"/>
</dbReference>
<dbReference type="SUPFAM" id="SSF52540">
    <property type="entry name" value="P-loop containing nucleoside triphosphate hydrolases"/>
    <property type="match status" value="1"/>
</dbReference>
<dbReference type="PANTHER" id="PTHR11472">
    <property type="entry name" value="DNA REPAIR DEAD HELICASE RAD3/XP-D SUBFAMILY MEMBER"/>
    <property type="match status" value="1"/>
</dbReference>
<sequence length="642" mass="74352">MTKSLPFSLTKEQSFYEALGDWIGDVFYDLLPEQGFEIRDEQIFMAFQLEKAFQQKEVIFAEAGVGTGKTLAYLLYSICYARYTGKPGIIACADETLIEQLVKKEGDIKKLERALGLSFDVRLAKSPDQYLCTKKLQSNNTKYPEFKEIKKELPEFVMEPKSMTKYFPYGDRKDYQHLDDDKWSLINWDSTQDCLSCDIRHRCGLNLQREYYRSAQDLIICSHDFYMEHIWTKESRKRKGQLPLLPESSSVVFDEGHLLEYASQKALTYKMTDNTIEEVLDNLSSNDIRETTHHIIDEVLILNEKLFSSLRESSTSQTDEERRHVEKNEQILSFARQLKGQIEQLADELVFEGELFVIPEYSLRVVEEYLEQMLYSLSLFVSEEGGITWIEENERQTTLVMMPRLVQEVLRDEVFSQKKPYVFSSATLSNNKDFHYIAQSLGIDHYLSFSVASPFDYSDKMNVQLNILGHHKDESYPFLFNQMIKSNGKALILFANKHALKKFKEYVETQPSVPFPIYYESEEEISTLVSHFQNDKNSVLCAYHLWEGLDVPGESLSTVLIHSLPFPPFDPVFDAKRQGATDALKEVDLPYMLLRLRQGVGRLIRSSNDRGDIHVLLTNEDSEWLSMISSILPVTPIVNEVR</sequence>
<dbReference type="SMART" id="SM00491">
    <property type="entry name" value="HELICc2"/>
    <property type="match status" value="1"/>
</dbReference>
<dbReference type="EMBL" id="JBBAXC010000006">
    <property type="protein sequence ID" value="MEI5907245.1"/>
    <property type="molecule type" value="Genomic_DNA"/>
</dbReference>
<gene>
    <name evidence="6" type="ORF">WAK64_09265</name>
</gene>
<protein>
    <submittedName>
        <fullName evidence="6">ATP-dependent DNA helicase</fullName>
        <ecNumber evidence="6">3.6.4.12</ecNumber>
    </submittedName>
</protein>
<keyword evidence="7" id="KW-1185">Reference proteome</keyword>
<dbReference type="GO" id="GO:0016787">
    <property type="term" value="F:hydrolase activity"/>
    <property type="evidence" value="ECO:0007669"/>
    <property type="project" value="UniProtKB-KW"/>
</dbReference>
<dbReference type="InterPro" id="IPR014013">
    <property type="entry name" value="Helic_SF1/SF2_ATP-bd_DinG/Rad3"/>
</dbReference>
<dbReference type="Pfam" id="PF13307">
    <property type="entry name" value="Helicase_C_2"/>
    <property type="match status" value="1"/>
</dbReference>
<organism evidence="6 7">
    <name type="scientific">Bacillus spongiae</name>
    <dbReference type="NCBI Taxonomy" id="2683610"/>
    <lineage>
        <taxon>Bacteria</taxon>
        <taxon>Bacillati</taxon>
        <taxon>Bacillota</taxon>
        <taxon>Bacilli</taxon>
        <taxon>Bacillales</taxon>
        <taxon>Bacillaceae</taxon>
        <taxon>Bacillus</taxon>
    </lineage>
</organism>
<reference evidence="6 7" key="1">
    <citation type="journal article" date="2018" name="J. Microbiol.">
        <title>Bacillus spongiae sp. nov., isolated from sponge of Jeju Island.</title>
        <authorList>
            <person name="Lee G.E."/>
            <person name="Im W.T."/>
            <person name="Park J.S."/>
        </authorList>
    </citation>
    <scope>NUCLEOTIDE SEQUENCE [LARGE SCALE GENOMIC DNA]</scope>
    <source>
        <strain evidence="6 7">135PIL107-10</strain>
    </source>
</reference>
<comment type="caution">
    <text evidence="6">The sequence shown here is derived from an EMBL/GenBank/DDBJ whole genome shotgun (WGS) entry which is preliminary data.</text>
</comment>
<evidence type="ECO:0000256" key="4">
    <source>
        <dbReference type="ARBA" id="ARBA00038058"/>
    </source>
</evidence>
<keyword evidence="6" id="KW-0347">Helicase</keyword>